<protein>
    <submittedName>
        <fullName evidence="1">Uncharacterized protein</fullName>
    </submittedName>
</protein>
<evidence type="ECO:0000313" key="2">
    <source>
        <dbReference type="Proteomes" id="UP000183898"/>
    </source>
</evidence>
<gene>
    <name evidence="1" type="ORF">SAMN05216404_1156</name>
</gene>
<dbReference type="EMBL" id="FOCT01000015">
    <property type="protein sequence ID" value="SEO24061.1"/>
    <property type="molecule type" value="Genomic_DNA"/>
</dbReference>
<dbReference type="RefSeq" id="WP_074748687.1">
    <property type="nucleotide sequence ID" value="NZ_FOCT01000015.1"/>
</dbReference>
<sequence>MDTIGLTKQESAHIKKGGRVFVVDKIDGPLWRVLSVSKTGVEVLLKPEGADGFPDKSRAQYNALMIAAISVDRPLVRPFN</sequence>
<evidence type="ECO:0000313" key="1">
    <source>
        <dbReference type="EMBL" id="SEO24061.1"/>
    </source>
</evidence>
<accession>A0A1H8N343</accession>
<proteinExistence type="predicted"/>
<name>A0A1H8N343_9PROT</name>
<reference evidence="1 2" key="1">
    <citation type="submission" date="2016-10" db="EMBL/GenBank/DDBJ databases">
        <authorList>
            <person name="de Groot N.N."/>
        </authorList>
    </citation>
    <scope>NUCLEOTIDE SEQUENCE [LARGE SCALE GENOMIC DNA]</scope>
    <source>
        <strain evidence="1 2">Nl18</strain>
    </source>
</reference>
<organism evidence="1 2">
    <name type="scientific">Nitrosospira multiformis</name>
    <dbReference type="NCBI Taxonomy" id="1231"/>
    <lineage>
        <taxon>Bacteria</taxon>
        <taxon>Pseudomonadati</taxon>
        <taxon>Pseudomonadota</taxon>
        <taxon>Betaproteobacteria</taxon>
        <taxon>Nitrosomonadales</taxon>
        <taxon>Nitrosomonadaceae</taxon>
        <taxon>Nitrosospira</taxon>
    </lineage>
</organism>
<dbReference type="AlphaFoldDB" id="A0A1H8N343"/>
<dbReference type="Proteomes" id="UP000183898">
    <property type="component" value="Unassembled WGS sequence"/>
</dbReference>